<feature type="transmembrane region" description="Helical" evidence="7">
    <location>
        <begin position="277"/>
        <end position="302"/>
    </location>
</feature>
<feature type="transmembrane region" description="Helical" evidence="7">
    <location>
        <begin position="374"/>
        <end position="397"/>
    </location>
</feature>
<dbReference type="PANTHER" id="PTHR30489:SF0">
    <property type="entry name" value="LIPOPROTEIN-RELEASING SYSTEM TRANSMEMBRANE PROTEIN LOLE"/>
    <property type="match status" value="1"/>
</dbReference>
<dbReference type="EMBL" id="SPVF01000120">
    <property type="protein sequence ID" value="TFW21424.1"/>
    <property type="molecule type" value="Genomic_DNA"/>
</dbReference>
<keyword evidence="10" id="KW-1185">Reference proteome</keyword>
<evidence type="ECO:0000256" key="6">
    <source>
        <dbReference type="ARBA" id="ARBA00023136"/>
    </source>
</evidence>
<dbReference type="OrthoDB" id="9770036at2"/>
<accession>A0A4Y9SF28</accession>
<evidence type="ECO:0000256" key="1">
    <source>
        <dbReference type="ARBA" id="ARBA00004651"/>
    </source>
</evidence>
<keyword evidence="4 7" id="KW-0812">Transmembrane</keyword>
<dbReference type="GO" id="GO:0098797">
    <property type="term" value="C:plasma membrane protein complex"/>
    <property type="evidence" value="ECO:0007669"/>
    <property type="project" value="TreeGrafter"/>
</dbReference>
<name>A0A4Y9SF28_9BURK</name>
<protein>
    <submittedName>
        <fullName evidence="9">ABC transporter permease</fullName>
    </submittedName>
</protein>
<dbReference type="Proteomes" id="UP000298438">
    <property type="component" value="Unassembled WGS sequence"/>
</dbReference>
<evidence type="ECO:0000256" key="4">
    <source>
        <dbReference type="ARBA" id="ARBA00022692"/>
    </source>
</evidence>
<sequence>MRIDLSFGGKWLALAFKNTLRNRRRSLVTLAITATGTAAALLGGGFALWTYQSLAEMSARDTGHVIVAAPGQFDGTDSTPLAHGLDDAAALARKLLARPGVQRVLPRVQFTGMISNGDKSEIFVGTGVDANQEFLVKGPFLKRNEGELLDSVQPQDGPGVLIGSGMARSLNAHPGTSLTLLATTTAGSLNALDVRVTGVVSTGVAELDKRLIMVDLSTAQSLLATKRVNTLHVYLEERDATDTAAASLRHDFPKLEVRTWLDQAQMYTSVKGLYDRIFGFLGVIVMVIVVFSVTNALAMAVIERTREIGTLRAMGTTPGEITRLFTLEGLVLGSGGAILGMALAAGVAMSLLMFDVRMPPPPGRTSGYPLMVMVSAQMYLTAAFIAAFLSAVSSWLVSRAAARQPVVEALAHV</sequence>
<evidence type="ECO:0000256" key="2">
    <source>
        <dbReference type="ARBA" id="ARBA00005236"/>
    </source>
</evidence>
<dbReference type="RefSeq" id="WP_135206868.1">
    <property type="nucleotide sequence ID" value="NZ_SPVF01000120.1"/>
</dbReference>
<proteinExistence type="inferred from homology"/>
<feature type="domain" description="ABC3 transporter permease C-terminal" evidence="8">
    <location>
        <begin position="280"/>
        <end position="405"/>
    </location>
</feature>
<feature type="transmembrane region" description="Helical" evidence="7">
    <location>
        <begin position="330"/>
        <end position="354"/>
    </location>
</feature>
<evidence type="ECO:0000259" key="8">
    <source>
        <dbReference type="Pfam" id="PF02687"/>
    </source>
</evidence>
<comment type="caution">
    <text evidence="9">The sequence shown here is derived from an EMBL/GenBank/DDBJ whole genome shotgun (WGS) entry which is preliminary data.</text>
</comment>
<dbReference type="InterPro" id="IPR051447">
    <property type="entry name" value="Lipoprotein-release_system"/>
</dbReference>
<keyword evidence="3" id="KW-1003">Cell membrane</keyword>
<dbReference type="InterPro" id="IPR003838">
    <property type="entry name" value="ABC3_permease_C"/>
</dbReference>
<feature type="transmembrane region" description="Helical" evidence="7">
    <location>
        <begin position="27"/>
        <end position="51"/>
    </location>
</feature>
<keyword evidence="6 7" id="KW-0472">Membrane</keyword>
<evidence type="ECO:0000313" key="9">
    <source>
        <dbReference type="EMBL" id="TFW21424.1"/>
    </source>
</evidence>
<keyword evidence="5 7" id="KW-1133">Transmembrane helix</keyword>
<dbReference type="Pfam" id="PF02687">
    <property type="entry name" value="FtsX"/>
    <property type="match status" value="1"/>
</dbReference>
<evidence type="ECO:0000256" key="3">
    <source>
        <dbReference type="ARBA" id="ARBA00022475"/>
    </source>
</evidence>
<dbReference type="GO" id="GO:0044874">
    <property type="term" value="P:lipoprotein localization to outer membrane"/>
    <property type="evidence" value="ECO:0007669"/>
    <property type="project" value="TreeGrafter"/>
</dbReference>
<dbReference type="PANTHER" id="PTHR30489">
    <property type="entry name" value="LIPOPROTEIN-RELEASING SYSTEM TRANSMEMBRANE PROTEIN LOLE"/>
    <property type="match status" value="1"/>
</dbReference>
<evidence type="ECO:0000313" key="10">
    <source>
        <dbReference type="Proteomes" id="UP000298438"/>
    </source>
</evidence>
<comment type="similarity">
    <text evidence="2">Belongs to the ABC-4 integral membrane protein family. LolC/E subfamily.</text>
</comment>
<dbReference type="AlphaFoldDB" id="A0A4Y9SF28"/>
<reference evidence="9 10" key="1">
    <citation type="submission" date="2019-03" db="EMBL/GenBank/DDBJ databases">
        <title>Draft Genome Sequence of Massilia arenosa sp. nov., a Novel Massilia Species Isolated from a Sandy-loam Maize Soil.</title>
        <authorList>
            <person name="Raths R."/>
            <person name="Peta V."/>
            <person name="Bucking H."/>
        </authorList>
    </citation>
    <scope>NUCLEOTIDE SEQUENCE [LARGE SCALE GENOMIC DNA]</scope>
    <source>
        <strain evidence="9 10">MC02</strain>
    </source>
</reference>
<evidence type="ECO:0000256" key="5">
    <source>
        <dbReference type="ARBA" id="ARBA00022989"/>
    </source>
</evidence>
<gene>
    <name evidence="9" type="ORF">E4L96_08925</name>
</gene>
<comment type="subcellular location">
    <subcellularLocation>
        <location evidence="1">Cell membrane</location>
        <topology evidence="1">Multi-pass membrane protein</topology>
    </subcellularLocation>
</comment>
<organism evidence="9 10">
    <name type="scientific">Zemynaea arenosa</name>
    <dbReference type="NCBI Taxonomy" id="2561931"/>
    <lineage>
        <taxon>Bacteria</taxon>
        <taxon>Pseudomonadati</taxon>
        <taxon>Pseudomonadota</taxon>
        <taxon>Betaproteobacteria</taxon>
        <taxon>Burkholderiales</taxon>
        <taxon>Oxalobacteraceae</taxon>
        <taxon>Telluria group</taxon>
        <taxon>Zemynaea</taxon>
    </lineage>
</organism>
<evidence type="ECO:0000256" key="7">
    <source>
        <dbReference type="SAM" id="Phobius"/>
    </source>
</evidence>